<name>A0ABS4DTI9_9HYPH</name>
<evidence type="ECO:0000259" key="1">
    <source>
        <dbReference type="PROSITE" id="PS51708"/>
    </source>
</evidence>
<evidence type="ECO:0000313" key="2">
    <source>
        <dbReference type="EMBL" id="MBP1848995.1"/>
    </source>
</evidence>
<keyword evidence="3" id="KW-1185">Reference proteome</keyword>
<protein>
    <submittedName>
        <fullName evidence="2">CHAD domain-containing protein</fullName>
    </submittedName>
</protein>
<feature type="domain" description="CHAD" evidence="1">
    <location>
        <begin position="8"/>
        <end position="287"/>
    </location>
</feature>
<accession>A0ABS4DTI9</accession>
<reference evidence="2 3" key="1">
    <citation type="submission" date="2021-03" db="EMBL/GenBank/DDBJ databases">
        <title>Genomic Encyclopedia of Type Strains, Phase IV (KMG-IV): sequencing the most valuable type-strain genomes for metagenomic binning, comparative biology and taxonomic classification.</title>
        <authorList>
            <person name="Goeker M."/>
        </authorList>
    </citation>
    <scope>NUCLEOTIDE SEQUENCE [LARGE SCALE GENOMIC DNA]</scope>
    <source>
        <strain evidence="2 3">DSM 21600</strain>
    </source>
</reference>
<evidence type="ECO:0000313" key="3">
    <source>
        <dbReference type="Proteomes" id="UP000759443"/>
    </source>
</evidence>
<dbReference type="PANTHER" id="PTHR39339">
    <property type="entry name" value="SLR1444 PROTEIN"/>
    <property type="match status" value="1"/>
</dbReference>
<dbReference type="Gene3D" id="1.40.20.10">
    <property type="entry name" value="CHAD domain"/>
    <property type="match status" value="1"/>
</dbReference>
<dbReference type="SMART" id="SM00880">
    <property type="entry name" value="CHAD"/>
    <property type="match status" value="1"/>
</dbReference>
<sequence>MPYRFRPDHPLGDEARRVARRQLEKARDLLDRQPDGLHAAIHQSRKAIKRVRALYRLVATDRKHFHKSENARLRDVASSLSALRDAAAFIETLTALCQKALNDDERRAINTALQALAERRDHVAGDGGDVAATLAHAIEQLGSAIAALDGFDLPAKPKKAARLLADGWQEALEKARVALENCSVTADAEAFHELRKATQTYWRHLALVEPVWPSAIAGKRTTAKTLAALLGRDHDIAMLASLLDREPELVRDDQTLSHLLGVLIREQQSLRRESLCLAGKLFADSPQEEADIIAALWLSATHRNS</sequence>
<dbReference type="EMBL" id="JAGGJU010000001">
    <property type="protein sequence ID" value="MBP1848995.1"/>
    <property type="molecule type" value="Genomic_DNA"/>
</dbReference>
<dbReference type="PROSITE" id="PS51708">
    <property type="entry name" value="CHAD"/>
    <property type="match status" value="1"/>
</dbReference>
<proteinExistence type="predicted"/>
<gene>
    <name evidence="2" type="ORF">J2Z17_000412</name>
</gene>
<dbReference type="InterPro" id="IPR038186">
    <property type="entry name" value="CHAD_dom_sf"/>
</dbReference>
<dbReference type="Pfam" id="PF05235">
    <property type="entry name" value="CHAD"/>
    <property type="match status" value="1"/>
</dbReference>
<organism evidence="2 3">
    <name type="scientific">Rhizobium halophytocola</name>
    <dbReference type="NCBI Taxonomy" id="735519"/>
    <lineage>
        <taxon>Bacteria</taxon>
        <taxon>Pseudomonadati</taxon>
        <taxon>Pseudomonadota</taxon>
        <taxon>Alphaproteobacteria</taxon>
        <taxon>Hyphomicrobiales</taxon>
        <taxon>Rhizobiaceae</taxon>
        <taxon>Rhizobium/Agrobacterium group</taxon>
        <taxon>Rhizobium</taxon>
    </lineage>
</organism>
<dbReference type="RefSeq" id="WP_209941767.1">
    <property type="nucleotide sequence ID" value="NZ_JAGGJU010000001.1"/>
</dbReference>
<dbReference type="Proteomes" id="UP000759443">
    <property type="component" value="Unassembled WGS sequence"/>
</dbReference>
<comment type="caution">
    <text evidence="2">The sequence shown here is derived from an EMBL/GenBank/DDBJ whole genome shotgun (WGS) entry which is preliminary data.</text>
</comment>
<dbReference type="PANTHER" id="PTHR39339:SF1">
    <property type="entry name" value="CHAD DOMAIN-CONTAINING PROTEIN"/>
    <property type="match status" value="1"/>
</dbReference>
<dbReference type="InterPro" id="IPR007899">
    <property type="entry name" value="CHAD_dom"/>
</dbReference>